<dbReference type="CDD" id="cd06225">
    <property type="entry name" value="HAMP"/>
    <property type="match status" value="1"/>
</dbReference>
<gene>
    <name evidence="15" type="ORF">ALP92_03796</name>
</gene>
<keyword evidence="7 12" id="KW-0472">Membrane</keyword>
<comment type="caution">
    <text evidence="15">The sequence shown here is derived from an EMBL/GenBank/DDBJ whole genome shotgun (WGS) entry which is preliminary data.</text>
</comment>
<dbReference type="Pfam" id="PF00672">
    <property type="entry name" value="HAMP"/>
    <property type="match status" value="1"/>
</dbReference>
<feature type="transmembrane region" description="Helical" evidence="12">
    <location>
        <begin position="18"/>
        <end position="37"/>
    </location>
</feature>
<evidence type="ECO:0000256" key="4">
    <source>
        <dbReference type="ARBA" id="ARBA00022500"/>
    </source>
</evidence>
<feature type="transmembrane region" description="Helical" evidence="12">
    <location>
        <begin position="57"/>
        <end position="78"/>
    </location>
</feature>
<evidence type="ECO:0000256" key="5">
    <source>
        <dbReference type="ARBA" id="ARBA00022692"/>
    </source>
</evidence>
<keyword evidence="2" id="KW-1003">Cell membrane</keyword>
<feature type="domain" description="HAMP" evidence="14">
    <location>
        <begin position="75"/>
        <end position="127"/>
    </location>
</feature>
<evidence type="ECO:0000256" key="7">
    <source>
        <dbReference type="ARBA" id="ARBA00023136"/>
    </source>
</evidence>
<keyword evidence="11" id="KW-0175">Coiled coil</keyword>
<evidence type="ECO:0000256" key="10">
    <source>
        <dbReference type="PROSITE-ProRule" id="PRU00284"/>
    </source>
</evidence>
<accession>A0A3M4RTD3</accession>
<evidence type="ECO:0000256" key="6">
    <source>
        <dbReference type="ARBA" id="ARBA00022989"/>
    </source>
</evidence>
<dbReference type="GO" id="GO:0006935">
    <property type="term" value="P:chemotaxis"/>
    <property type="evidence" value="ECO:0007669"/>
    <property type="project" value="UniProtKB-KW"/>
</dbReference>
<evidence type="ECO:0000256" key="9">
    <source>
        <dbReference type="ARBA" id="ARBA00029447"/>
    </source>
</evidence>
<dbReference type="CDD" id="cd11386">
    <property type="entry name" value="MCP_signal"/>
    <property type="match status" value="1"/>
</dbReference>
<dbReference type="SMART" id="SM00283">
    <property type="entry name" value="MA"/>
    <property type="match status" value="1"/>
</dbReference>
<dbReference type="InterPro" id="IPR003660">
    <property type="entry name" value="HAMP_dom"/>
</dbReference>
<dbReference type="EMBL" id="RBRQ01000247">
    <property type="protein sequence ID" value="RMR05947.1"/>
    <property type="molecule type" value="Genomic_DNA"/>
</dbReference>
<evidence type="ECO:0000313" key="16">
    <source>
        <dbReference type="Proteomes" id="UP000276615"/>
    </source>
</evidence>
<organism evidence="15 16">
    <name type="scientific">Pseudomonas syringae pv. primulae</name>
    <dbReference type="NCBI Taxonomy" id="251707"/>
    <lineage>
        <taxon>Bacteria</taxon>
        <taxon>Pseudomonadati</taxon>
        <taxon>Pseudomonadota</taxon>
        <taxon>Gammaproteobacteria</taxon>
        <taxon>Pseudomonadales</taxon>
        <taxon>Pseudomonadaceae</taxon>
        <taxon>Pseudomonas</taxon>
    </lineage>
</organism>
<protein>
    <recommendedName>
        <fullName evidence="17">Methyl-accepting chemotaxis protein</fullName>
    </recommendedName>
</protein>
<evidence type="ECO:0000256" key="11">
    <source>
        <dbReference type="SAM" id="Coils"/>
    </source>
</evidence>
<dbReference type="Pfam" id="PF00015">
    <property type="entry name" value="MCPsignal"/>
    <property type="match status" value="1"/>
</dbReference>
<sequence>MFRYLNEILSNINVRTKIILTFVPSMLCTLLIAAIAWSNTTSMTEIDAQNTRQLVVVSVLLAQVFGFLATWIITAQVVRPLQEILRDAERITAGDLSQDIQTARRDELGQLKLTLQGMTVSLRKLIGGISLSVTQISSAAQALSALAEQTSARVDAQKVETDQVATAMNEMTTTVQEVARNAEEASNAAIAADKEARAGEKMGGEAIDQIELLAIEVVKSTDAMNYLKEESEKIGSVLDVIKSVSQQTNLLALNAAIEAARAGEAGRGFAVVADEVRSLAQRTQNSTEEIEDLINSLQSGTRQVSTIMEKSRTLTEGSVELTRRAVVSLESITGVVSTIQLMNQQIAASAEEQSAVAEEINRSIFNVRNLSEQTTDASKETAGSSSELAHLGAELKVMINQFRL</sequence>
<reference evidence="15 16" key="1">
    <citation type="submission" date="2018-08" db="EMBL/GenBank/DDBJ databases">
        <title>Recombination of ecologically and evolutionarily significant loci maintains genetic cohesion in the Pseudomonas syringae species complex.</title>
        <authorList>
            <person name="Dillon M."/>
            <person name="Thakur S."/>
            <person name="Almeida R.N.D."/>
            <person name="Weir B.S."/>
            <person name="Guttman D.S."/>
        </authorList>
    </citation>
    <scope>NUCLEOTIDE SEQUENCE [LARGE SCALE GENOMIC DNA]</scope>
    <source>
        <strain evidence="15 16">ICMP 8670</strain>
    </source>
</reference>
<comment type="subcellular location">
    <subcellularLocation>
        <location evidence="1">Cell membrane</location>
        <topology evidence="1">Multi-pass membrane protein</topology>
    </subcellularLocation>
</comment>
<comment type="similarity">
    <text evidence="9">Belongs to the methyl-accepting chemotaxis (MCP) protein family.</text>
</comment>
<dbReference type="Gene3D" id="1.10.287.950">
    <property type="entry name" value="Methyl-accepting chemotaxis protein"/>
    <property type="match status" value="1"/>
</dbReference>
<evidence type="ECO:0000313" key="15">
    <source>
        <dbReference type="EMBL" id="RMR05947.1"/>
    </source>
</evidence>
<dbReference type="PROSITE" id="PS50111">
    <property type="entry name" value="CHEMOTAXIS_TRANSDUC_2"/>
    <property type="match status" value="1"/>
</dbReference>
<proteinExistence type="inferred from homology"/>
<dbReference type="Proteomes" id="UP000276615">
    <property type="component" value="Unassembled WGS sequence"/>
</dbReference>
<dbReference type="SUPFAM" id="SSF58104">
    <property type="entry name" value="Methyl-accepting chemotaxis protein (MCP) signaling domain"/>
    <property type="match status" value="1"/>
</dbReference>
<keyword evidence="3" id="KW-0488">Methylation</keyword>
<dbReference type="PANTHER" id="PTHR32089:SF120">
    <property type="entry name" value="METHYL-ACCEPTING CHEMOTAXIS PROTEIN TLPQ"/>
    <property type="match status" value="1"/>
</dbReference>
<keyword evidence="6 12" id="KW-1133">Transmembrane helix</keyword>
<name>A0A3M4RTD3_9PSED</name>
<evidence type="ECO:0000259" key="14">
    <source>
        <dbReference type="PROSITE" id="PS50885"/>
    </source>
</evidence>
<keyword evidence="8 10" id="KW-0807">Transducer</keyword>
<feature type="coiled-coil region" evidence="11">
    <location>
        <begin position="168"/>
        <end position="195"/>
    </location>
</feature>
<keyword evidence="4" id="KW-0145">Chemotaxis</keyword>
<feature type="domain" description="Methyl-accepting transducer" evidence="13">
    <location>
        <begin position="132"/>
        <end position="368"/>
    </location>
</feature>
<evidence type="ECO:0000256" key="2">
    <source>
        <dbReference type="ARBA" id="ARBA00022475"/>
    </source>
</evidence>
<evidence type="ECO:0000259" key="13">
    <source>
        <dbReference type="PROSITE" id="PS50111"/>
    </source>
</evidence>
<keyword evidence="5 12" id="KW-0812">Transmembrane</keyword>
<evidence type="ECO:0000256" key="12">
    <source>
        <dbReference type="SAM" id="Phobius"/>
    </source>
</evidence>
<dbReference type="FunFam" id="1.10.287.950:FF:000001">
    <property type="entry name" value="Methyl-accepting chemotaxis sensory transducer"/>
    <property type="match status" value="1"/>
</dbReference>
<dbReference type="InterPro" id="IPR004089">
    <property type="entry name" value="MCPsignal_dom"/>
</dbReference>
<dbReference type="AlphaFoldDB" id="A0A3M4RTD3"/>
<dbReference type="GO" id="GO:0005886">
    <property type="term" value="C:plasma membrane"/>
    <property type="evidence" value="ECO:0007669"/>
    <property type="project" value="UniProtKB-SubCell"/>
</dbReference>
<dbReference type="PANTHER" id="PTHR32089">
    <property type="entry name" value="METHYL-ACCEPTING CHEMOTAXIS PROTEIN MCPB"/>
    <property type="match status" value="1"/>
</dbReference>
<dbReference type="GO" id="GO:0007165">
    <property type="term" value="P:signal transduction"/>
    <property type="evidence" value="ECO:0007669"/>
    <property type="project" value="UniProtKB-KW"/>
</dbReference>
<evidence type="ECO:0000256" key="1">
    <source>
        <dbReference type="ARBA" id="ARBA00004651"/>
    </source>
</evidence>
<evidence type="ECO:0000256" key="3">
    <source>
        <dbReference type="ARBA" id="ARBA00022481"/>
    </source>
</evidence>
<dbReference type="PROSITE" id="PS50885">
    <property type="entry name" value="HAMP"/>
    <property type="match status" value="1"/>
</dbReference>
<dbReference type="SMART" id="SM00304">
    <property type="entry name" value="HAMP"/>
    <property type="match status" value="2"/>
</dbReference>
<evidence type="ECO:0008006" key="17">
    <source>
        <dbReference type="Google" id="ProtNLM"/>
    </source>
</evidence>
<evidence type="ECO:0000256" key="8">
    <source>
        <dbReference type="ARBA" id="ARBA00023224"/>
    </source>
</evidence>